<name>A0ABW8XNA3_9FLAO</name>
<dbReference type="Proteomes" id="UP001629260">
    <property type="component" value="Unassembled WGS sequence"/>
</dbReference>
<keyword evidence="8" id="KW-0472">Membrane</keyword>
<organism evidence="10 11">
    <name type="scientific">Flavobacterium plantiphilum</name>
    <dbReference type="NCBI Taxonomy" id="3163297"/>
    <lineage>
        <taxon>Bacteria</taxon>
        <taxon>Pseudomonadati</taxon>
        <taxon>Bacteroidota</taxon>
        <taxon>Flavobacteriia</taxon>
        <taxon>Flavobacteriales</taxon>
        <taxon>Flavobacteriaceae</taxon>
        <taxon>Flavobacterium</taxon>
    </lineage>
</organism>
<protein>
    <recommendedName>
        <fullName evidence="2">histidine kinase</fullName>
        <ecNumber evidence="2">2.7.13.3</ecNumber>
    </recommendedName>
</protein>
<keyword evidence="8" id="KW-1133">Transmembrane helix</keyword>
<dbReference type="InterPro" id="IPR036097">
    <property type="entry name" value="HisK_dim/P_sf"/>
</dbReference>
<dbReference type="EMBL" id="JBELQA010000001">
    <property type="protein sequence ID" value="MFL9829239.1"/>
    <property type="molecule type" value="Genomic_DNA"/>
</dbReference>
<feature type="transmembrane region" description="Helical" evidence="8">
    <location>
        <begin position="21"/>
        <end position="42"/>
    </location>
</feature>
<accession>A0ABW8XNA3</accession>
<evidence type="ECO:0000256" key="7">
    <source>
        <dbReference type="ARBA" id="ARBA00023012"/>
    </source>
</evidence>
<proteinExistence type="predicted"/>
<keyword evidence="6" id="KW-0067">ATP-binding</keyword>
<keyword evidence="11" id="KW-1185">Reference proteome</keyword>
<evidence type="ECO:0000256" key="2">
    <source>
        <dbReference type="ARBA" id="ARBA00012438"/>
    </source>
</evidence>
<dbReference type="InterPro" id="IPR004358">
    <property type="entry name" value="Sig_transdc_His_kin-like_C"/>
</dbReference>
<feature type="transmembrane region" description="Helical" evidence="8">
    <location>
        <begin position="48"/>
        <end position="71"/>
    </location>
</feature>
<comment type="catalytic activity">
    <reaction evidence="1">
        <text>ATP + protein L-histidine = ADP + protein N-phospho-L-histidine.</text>
        <dbReference type="EC" id="2.7.13.3"/>
    </reaction>
</comment>
<dbReference type="SUPFAM" id="SSF55874">
    <property type="entry name" value="ATPase domain of HSP90 chaperone/DNA topoisomerase II/histidine kinase"/>
    <property type="match status" value="1"/>
</dbReference>
<evidence type="ECO:0000256" key="5">
    <source>
        <dbReference type="ARBA" id="ARBA00022777"/>
    </source>
</evidence>
<evidence type="ECO:0000256" key="8">
    <source>
        <dbReference type="SAM" id="Phobius"/>
    </source>
</evidence>
<keyword evidence="5 10" id="KW-0418">Kinase</keyword>
<dbReference type="EC" id="2.7.13.3" evidence="2"/>
<dbReference type="SMART" id="SM00387">
    <property type="entry name" value="HATPase_c"/>
    <property type="match status" value="1"/>
</dbReference>
<dbReference type="PANTHER" id="PTHR42878:SF7">
    <property type="entry name" value="SENSOR HISTIDINE KINASE GLRK"/>
    <property type="match status" value="1"/>
</dbReference>
<dbReference type="PROSITE" id="PS50109">
    <property type="entry name" value="HIS_KIN"/>
    <property type="match status" value="1"/>
</dbReference>
<dbReference type="GO" id="GO:0016301">
    <property type="term" value="F:kinase activity"/>
    <property type="evidence" value="ECO:0007669"/>
    <property type="project" value="UniProtKB-KW"/>
</dbReference>
<keyword evidence="4" id="KW-0547">Nucleotide-binding</keyword>
<keyword evidence="3" id="KW-0808">Transferase</keyword>
<comment type="caution">
    <text evidence="10">The sequence shown here is derived from an EMBL/GenBank/DDBJ whole genome shotgun (WGS) entry which is preliminary data.</text>
</comment>
<dbReference type="InterPro" id="IPR003594">
    <property type="entry name" value="HATPase_dom"/>
</dbReference>
<dbReference type="InterPro" id="IPR005467">
    <property type="entry name" value="His_kinase_dom"/>
</dbReference>
<evidence type="ECO:0000256" key="4">
    <source>
        <dbReference type="ARBA" id="ARBA00022741"/>
    </source>
</evidence>
<keyword evidence="7" id="KW-0902">Two-component regulatory system</keyword>
<dbReference type="InterPro" id="IPR050351">
    <property type="entry name" value="BphY/WalK/GraS-like"/>
</dbReference>
<feature type="domain" description="Histidine kinase" evidence="9">
    <location>
        <begin position="132"/>
        <end position="351"/>
    </location>
</feature>
<dbReference type="Pfam" id="PF02518">
    <property type="entry name" value="HATPase_c"/>
    <property type="match status" value="1"/>
</dbReference>
<evidence type="ECO:0000256" key="6">
    <source>
        <dbReference type="ARBA" id="ARBA00022840"/>
    </source>
</evidence>
<evidence type="ECO:0000313" key="11">
    <source>
        <dbReference type="Proteomes" id="UP001629260"/>
    </source>
</evidence>
<dbReference type="PRINTS" id="PR00344">
    <property type="entry name" value="BCTRLSENSOR"/>
</dbReference>
<sequence length="351" mass="39401">MRLYQKLGTIGFLKNSYVYKFLFVAFIGIHIPLIGILFFVIYTKVNFSAASLLVFSLIITLLATGMTLFVLNKLMKPIELASNALNAYRMNKKIPVLPLNHSDEAGLLLSNIHDSIAESEKFIREKQDLIYLLSHDLKTFAGHPGSLAALILESDPTEEIKELAQLICQSSNEQFQYIDKFIKMLKEQDELLKVNSEFSTINLDEMIISIENQLSRLLSTKKISLVKNLDVIVVNLKIDPELLTRVIFNIMHNAIKFSFTASKIECSSYADNKKVYLQITDHGVGFDTDKNDTIFAKFTTMGRLGTSDEKSTGLGLYLCKQIIERNGGTLTANSEGENKGACFTIAFDIIN</sequence>
<evidence type="ECO:0000256" key="3">
    <source>
        <dbReference type="ARBA" id="ARBA00022679"/>
    </source>
</evidence>
<dbReference type="PANTHER" id="PTHR42878">
    <property type="entry name" value="TWO-COMPONENT HISTIDINE KINASE"/>
    <property type="match status" value="1"/>
</dbReference>
<reference evidence="10 11" key="1">
    <citation type="submission" date="2024-06" db="EMBL/GenBank/DDBJ databases">
        <authorList>
            <person name="Kaempfer P."/>
            <person name="Viver T."/>
        </authorList>
    </citation>
    <scope>NUCLEOTIDE SEQUENCE [LARGE SCALE GENOMIC DNA]</scope>
    <source>
        <strain evidence="10 11">ST-87</strain>
    </source>
</reference>
<evidence type="ECO:0000259" key="9">
    <source>
        <dbReference type="PROSITE" id="PS50109"/>
    </source>
</evidence>
<gene>
    <name evidence="10" type="ORF">ABS764_00095</name>
</gene>
<evidence type="ECO:0000256" key="1">
    <source>
        <dbReference type="ARBA" id="ARBA00000085"/>
    </source>
</evidence>
<dbReference type="InterPro" id="IPR036890">
    <property type="entry name" value="HATPase_C_sf"/>
</dbReference>
<keyword evidence="8" id="KW-0812">Transmembrane</keyword>
<dbReference type="Gene3D" id="3.30.565.10">
    <property type="entry name" value="Histidine kinase-like ATPase, C-terminal domain"/>
    <property type="match status" value="1"/>
</dbReference>
<evidence type="ECO:0000313" key="10">
    <source>
        <dbReference type="EMBL" id="MFL9829239.1"/>
    </source>
</evidence>
<dbReference type="SUPFAM" id="SSF47384">
    <property type="entry name" value="Homodimeric domain of signal transducing histidine kinase"/>
    <property type="match status" value="1"/>
</dbReference>
<dbReference type="RefSeq" id="WP_408078717.1">
    <property type="nucleotide sequence ID" value="NZ_JBELQA010000001.1"/>
</dbReference>